<evidence type="ECO:0000313" key="5">
    <source>
        <dbReference type="Proteomes" id="UP000198762"/>
    </source>
</evidence>
<keyword evidence="1 4" id="KW-0808">Transferase</keyword>
<organism evidence="4 5">
    <name type="scientific">Marinobacter segnicrescens</name>
    <dbReference type="NCBI Taxonomy" id="430453"/>
    <lineage>
        <taxon>Bacteria</taxon>
        <taxon>Pseudomonadati</taxon>
        <taxon>Pseudomonadota</taxon>
        <taxon>Gammaproteobacteria</taxon>
        <taxon>Pseudomonadales</taxon>
        <taxon>Marinobacteraceae</taxon>
        <taxon>Marinobacter</taxon>
    </lineage>
</organism>
<keyword evidence="5" id="KW-1185">Reference proteome</keyword>
<sequence length="151" mass="17209">MEGFRVDFVTADDKPDWRPLFDGYAEFYKTSITDQIADQVWDWLLDPAHELEGLIARDQRGKALGIAHVRACPRSLAGGYLGFLDDMFVAPEARGTGAADAIFSRLSKLAQERGWSALRWITQHFNERGRGFYDRYTGGPSDFIVYQLKRE</sequence>
<reference evidence="5" key="1">
    <citation type="submission" date="2016-10" db="EMBL/GenBank/DDBJ databases">
        <authorList>
            <person name="Varghese N."/>
            <person name="Submissions S."/>
        </authorList>
    </citation>
    <scope>NUCLEOTIDE SEQUENCE [LARGE SCALE GENOMIC DNA]</scope>
    <source>
        <strain evidence="5">CGMCC 1.6489</strain>
    </source>
</reference>
<dbReference type="OrthoDB" id="9805924at2"/>
<dbReference type="CDD" id="cd04301">
    <property type="entry name" value="NAT_SF"/>
    <property type="match status" value="1"/>
</dbReference>
<dbReference type="EMBL" id="FOHZ01000007">
    <property type="protein sequence ID" value="SET31709.1"/>
    <property type="molecule type" value="Genomic_DNA"/>
</dbReference>
<dbReference type="STRING" id="430453.SAMN04487962_10763"/>
<proteinExistence type="predicted"/>
<evidence type="ECO:0000313" key="4">
    <source>
        <dbReference type="EMBL" id="SET31709.1"/>
    </source>
</evidence>
<keyword evidence="2" id="KW-0012">Acyltransferase</keyword>
<name>A0A1I0DH71_9GAMM</name>
<dbReference type="SUPFAM" id="SSF55729">
    <property type="entry name" value="Acyl-CoA N-acyltransferases (Nat)"/>
    <property type="match status" value="1"/>
</dbReference>
<feature type="domain" description="N-acetyltransferase" evidence="3">
    <location>
        <begin position="6"/>
        <end position="151"/>
    </location>
</feature>
<evidence type="ECO:0000259" key="3">
    <source>
        <dbReference type="PROSITE" id="PS51186"/>
    </source>
</evidence>
<evidence type="ECO:0000256" key="1">
    <source>
        <dbReference type="ARBA" id="ARBA00022679"/>
    </source>
</evidence>
<dbReference type="GO" id="GO:0008080">
    <property type="term" value="F:N-acetyltransferase activity"/>
    <property type="evidence" value="ECO:0007669"/>
    <property type="project" value="TreeGrafter"/>
</dbReference>
<dbReference type="PROSITE" id="PS51186">
    <property type="entry name" value="GNAT"/>
    <property type="match status" value="1"/>
</dbReference>
<gene>
    <name evidence="4" type="ORF">SAMN04487962_10763</name>
</gene>
<dbReference type="Gene3D" id="3.40.630.30">
    <property type="match status" value="1"/>
</dbReference>
<protein>
    <submittedName>
        <fullName evidence="4">Acetyltransferase (GNAT) family protein</fullName>
    </submittedName>
</protein>
<dbReference type="AlphaFoldDB" id="A0A1I0DH71"/>
<dbReference type="PANTHER" id="PTHR10545:SF42">
    <property type="entry name" value="ACETYLTRANSFERASE"/>
    <property type="match status" value="1"/>
</dbReference>
<dbReference type="InterPro" id="IPR016181">
    <property type="entry name" value="Acyl_CoA_acyltransferase"/>
</dbReference>
<dbReference type="Proteomes" id="UP000198762">
    <property type="component" value="Unassembled WGS sequence"/>
</dbReference>
<accession>A0A1I0DH71</accession>
<dbReference type="InterPro" id="IPR051016">
    <property type="entry name" value="Diverse_Substrate_AcTransf"/>
</dbReference>
<dbReference type="Pfam" id="PF00583">
    <property type="entry name" value="Acetyltransf_1"/>
    <property type="match status" value="1"/>
</dbReference>
<evidence type="ECO:0000256" key="2">
    <source>
        <dbReference type="ARBA" id="ARBA00023315"/>
    </source>
</evidence>
<dbReference type="InterPro" id="IPR000182">
    <property type="entry name" value="GNAT_dom"/>
</dbReference>
<dbReference type="PANTHER" id="PTHR10545">
    <property type="entry name" value="DIAMINE N-ACETYLTRANSFERASE"/>
    <property type="match status" value="1"/>
</dbReference>